<comment type="caution">
    <text evidence="1">The sequence shown here is derived from an EMBL/GenBank/DDBJ whole genome shotgun (WGS) entry which is preliminary data.</text>
</comment>
<gene>
    <name evidence="1" type="ORF">FA014_01915</name>
</gene>
<dbReference type="OrthoDB" id="5082334at2"/>
<protein>
    <submittedName>
        <fullName evidence="1">Uncharacterized protein</fullName>
    </submittedName>
</protein>
<evidence type="ECO:0000313" key="1">
    <source>
        <dbReference type="EMBL" id="TKR27136.1"/>
    </source>
</evidence>
<organism evidence="1 2">
    <name type="scientific">Cellulomonas hominis</name>
    <dbReference type="NCBI Taxonomy" id="156981"/>
    <lineage>
        <taxon>Bacteria</taxon>
        <taxon>Bacillati</taxon>
        <taxon>Actinomycetota</taxon>
        <taxon>Actinomycetes</taxon>
        <taxon>Micrococcales</taxon>
        <taxon>Cellulomonadaceae</taxon>
        <taxon>Cellulomonas</taxon>
    </lineage>
</organism>
<sequence length="95" mass="10282">MEDKTGDGGWGASFADPRTVRRCRVEDRPTLVRDASGQEVVSSTRVFLRPEDGPVPVGSRVTVRPGAPDERTAVVLSAAHHHTPPAPEHYELALT</sequence>
<dbReference type="EMBL" id="SZYE01000006">
    <property type="protein sequence ID" value="TKR27136.1"/>
    <property type="molecule type" value="Genomic_DNA"/>
</dbReference>
<reference evidence="1 2" key="1">
    <citation type="submission" date="2019-05" db="EMBL/GenBank/DDBJ databases">
        <title>Genome sequence of Cellulomonas hominis strain CS1.</title>
        <authorList>
            <person name="Belmont J."/>
            <person name="Maclea K.S."/>
        </authorList>
    </citation>
    <scope>NUCLEOTIDE SEQUENCE [LARGE SCALE GENOMIC DNA]</scope>
    <source>
        <strain evidence="1 2">CS1</strain>
    </source>
</reference>
<dbReference type="Proteomes" id="UP000308121">
    <property type="component" value="Unassembled WGS sequence"/>
</dbReference>
<evidence type="ECO:0000313" key="2">
    <source>
        <dbReference type="Proteomes" id="UP000308121"/>
    </source>
</evidence>
<dbReference type="AlphaFoldDB" id="A0A7Z8NQL5"/>
<dbReference type="RefSeq" id="WP_154728024.1">
    <property type="nucleotide sequence ID" value="NZ_SZYE01000006.1"/>
</dbReference>
<accession>A0A7Z8NQL5</accession>
<proteinExistence type="predicted"/>
<name>A0A7Z8NQL5_9CELL</name>